<protein>
    <submittedName>
        <fullName evidence="9">RNA polymerase subunit sigma-70</fullName>
    </submittedName>
</protein>
<dbReference type="SUPFAM" id="SSF88946">
    <property type="entry name" value="Sigma2 domain of RNA polymerase sigma factors"/>
    <property type="match status" value="1"/>
</dbReference>
<feature type="domain" description="RNA polymerase sigma factor 70 region 4 type 2" evidence="8">
    <location>
        <begin position="110"/>
        <end position="162"/>
    </location>
</feature>
<evidence type="ECO:0000256" key="5">
    <source>
        <dbReference type="ARBA" id="ARBA00023163"/>
    </source>
</evidence>
<dbReference type="EMBL" id="NRGR01000029">
    <property type="protein sequence ID" value="PCC37954.1"/>
    <property type="molecule type" value="Genomic_DNA"/>
</dbReference>
<keyword evidence="4" id="KW-0731">Sigma factor</keyword>
<evidence type="ECO:0000256" key="4">
    <source>
        <dbReference type="ARBA" id="ARBA00023082"/>
    </source>
</evidence>
<dbReference type="GO" id="GO:0016987">
    <property type="term" value="F:sigma factor activity"/>
    <property type="evidence" value="ECO:0007669"/>
    <property type="project" value="UniProtKB-KW"/>
</dbReference>
<dbReference type="GO" id="GO:0006352">
    <property type="term" value="P:DNA-templated transcription initiation"/>
    <property type="evidence" value="ECO:0007669"/>
    <property type="project" value="InterPro"/>
</dbReference>
<dbReference type="SUPFAM" id="SSF88659">
    <property type="entry name" value="Sigma3 and sigma4 domains of RNA polymerase sigma factors"/>
    <property type="match status" value="1"/>
</dbReference>
<dbReference type="OrthoDB" id="3211555at2"/>
<dbReference type="Pfam" id="PF04542">
    <property type="entry name" value="Sigma70_r2"/>
    <property type="match status" value="1"/>
</dbReference>
<feature type="domain" description="RNA polymerase sigma-70 region 2" evidence="7">
    <location>
        <begin position="14"/>
        <end position="74"/>
    </location>
</feature>
<evidence type="ECO:0000256" key="2">
    <source>
        <dbReference type="ARBA" id="ARBA00011344"/>
    </source>
</evidence>
<dbReference type="RefSeq" id="WP_096197747.1">
    <property type="nucleotide sequence ID" value="NZ_JBQQHC010000002.1"/>
</dbReference>
<dbReference type="PANTHER" id="PTHR30173:SF36">
    <property type="entry name" value="ECF RNA POLYMERASE SIGMA FACTOR SIGJ"/>
    <property type="match status" value="1"/>
</dbReference>
<dbReference type="Gene3D" id="1.10.10.10">
    <property type="entry name" value="Winged helix-like DNA-binding domain superfamily/Winged helix DNA-binding domain"/>
    <property type="match status" value="1"/>
</dbReference>
<dbReference type="NCBIfam" id="TIGR02937">
    <property type="entry name" value="sigma70-ECF"/>
    <property type="match status" value="1"/>
</dbReference>
<keyword evidence="5" id="KW-0804">Transcription</keyword>
<reference evidence="9 10" key="1">
    <citation type="journal article" date="2017" name="Elife">
        <title>Extensive horizontal gene transfer in cheese-associated bacteria.</title>
        <authorList>
            <person name="Bonham K.S."/>
            <person name="Wolfe B.E."/>
            <person name="Dutton R.J."/>
        </authorList>
    </citation>
    <scope>NUCLEOTIDE SEQUENCE [LARGE SCALE GENOMIC DNA]</scope>
    <source>
        <strain evidence="9 10">341_9</strain>
    </source>
</reference>
<sequence>MSVPPEDLDRFEAARSHLGAVAYRLLGSAGDAEDAVQETYLRWAAERRDDIEVPRAWLTRVLTNLCLDQLSSARARREDYVGQWLPEPLLDGDPLLGPAETTEQRDSVSLALLGLLEDLAPQERAVFVLKEAFTYPHAEIAEILGTTVAGSQQALARAKKRLHRGELEGEHGASTDPESARELVEAFLEAATGGDLDPLIGLLSENAVSIADGGGKVPAARRPILGAPAIAKLLRGAFRPTLAKRNFLGGPLELYADVVNASPALIAASGERLVGIIVLDQVDGLIRDIRIQANPAKLGRASERWETAHRGEPLSSAW</sequence>
<dbReference type="InterPro" id="IPR013249">
    <property type="entry name" value="RNA_pol_sigma70_r4_t2"/>
</dbReference>
<dbReference type="InterPro" id="IPR013324">
    <property type="entry name" value="RNA_pol_sigma_r3/r4-like"/>
</dbReference>
<evidence type="ECO:0000256" key="1">
    <source>
        <dbReference type="ARBA" id="ARBA00010641"/>
    </source>
</evidence>
<evidence type="ECO:0000313" key="10">
    <source>
        <dbReference type="Proteomes" id="UP000218598"/>
    </source>
</evidence>
<evidence type="ECO:0000313" key="9">
    <source>
        <dbReference type="EMBL" id="PCC37954.1"/>
    </source>
</evidence>
<dbReference type="AlphaFoldDB" id="A0A2A3YF88"/>
<dbReference type="Proteomes" id="UP000218598">
    <property type="component" value="Unassembled WGS sequence"/>
</dbReference>
<dbReference type="SUPFAM" id="SSF54427">
    <property type="entry name" value="NTF2-like"/>
    <property type="match status" value="1"/>
</dbReference>
<evidence type="ECO:0000259" key="7">
    <source>
        <dbReference type="Pfam" id="PF04542"/>
    </source>
</evidence>
<dbReference type="Gene3D" id="1.10.1740.10">
    <property type="match status" value="1"/>
</dbReference>
<dbReference type="GO" id="GO:0003677">
    <property type="term" value="F:DNA binding"/>
    <property type="evidence" value="ECO:0007669"/>
    <property type="project" value="InterPro"/>
</dbReference>
<dbReference type="InterPro" id="IPR007627">
    <property type="entry name" value="RNA_pol_sigma70_r2"/>
</dbReference>
<dbReference type="InterPro" id="IPR036388">
    <property type="entry name" value="WH-like_DNA-bd_sf"/>
</dbReference>
<keyword evidence="3" id="KW-0805">Transcription regulation</keyword>
<dbReference type="InterPro" id="IPR013325">
    <property type="entry name" value="RNA_pol_sigma_r2"/>
</dbReference>
<dbReference type="InterPro" id="IPR052704">
    <property type="entry name" value="ECF_Sigma-70_Domain"/>
</dbReference>
<evidence type="ECO:0000256" key="6">
    <source>
        <dbReference type="SAM" id="MobiDB-lite"/>
    </source>
</evidence>
<comment type="caution">
    <text evidence="9">The sequence shown here is derived from an EMBL/GenBank/DDBJ whole genome shotgun (WGS) entry which is preliminary data.</text>
</comment>
<evidence type="ECO:0000259" key="8">
    <source>
        <dbReference type="Pfam" id="PF08281"/>
    </source>
</evidence>
<dbReference type="InterPro" id="IPR014284">
    <property type="entry name" value="RNA_pol_sigma-70_dom"/>
</dbReference>
<keyword evidence="10" id="KW-1185">Reference proteome</keyword>
<gene>
    <name evidence="9" type="ORF">CIK66_16230</name>
</gene>
<name>A0A2A3YF88_9MICO</name>
<dbReference type="InterPro" id="IPR032710">
    <property type="entry name" value="NTF2-like_dom_sf"/>
</dbReference>
<dbReference type="PANTHER" id="PTHR30173">
    <property type="entry name" value="SIGMA 19 FACTOR"/>
    <property type="match status" value="1"/>
</dbReference>
<proteinExistence type="inferred from homology"/>
<dbReference type="Pfam" id="PF08281">
    <property type="entry name" value="Sigma70_r4_2"/>
    <property type="match status" value="1"/>
</dbReference>
<dbReference type="Gene3D" id="3.10.450.50">
    <property type="match status" value="1"/>
</dbReference>
<evidence type="ECO:0000256" key="3">
    <source>
        <dbReference type="ARBA" id="ARBA00023015"/>
    </source>
</evidence>
<accession>A0A2A3YF88</accession>
<comment type="subunit">
    <text evidence="2">Interacts transiently with the RNA polymerase catalytic core formed by RpoA, RpoB, RpoC and RpoZ (2 alpha, 1 beta, 1 beta' and 1 omega subunit) to form the RNA polymerase holoenzyme that can initiate transcription.</text>
</comment>
<comment type="similarity">
    <text evidence="1">Belongs to the sigma-70 factor family. ECF subfamily.</text>
</comment>
<organism evidence="9 10">
    <name type="scientific">Brachybacterium alimentarium</name>
    <dbReference type="NCBI Taxonomy" id="47845"/>
    <lineage>
        <taxon>Bacteria</taxon>
        <taxon>Bacillati</taxon>
        <taxon>Actinomycetota</taxon>
        <taxon>Actinomycetes</taxon>
        <taxon>Micrococcales</taxon>
        <taxon>Dermabacteraceae</taxon>
        <taxon>Brachybacterium</taxon>
    </lineage>
</organism>
<feature type="region of interest" description="Disordered" evidence="6">
    <location>
        <begin position="160"/>
        <end position="179"/>
    </location>
</feature>
<feature type="compositionally biased region" description="Basic and acidic residues" evidence="6">
    <location>
        <begin position="164"/>
        <end position="179"/>
    </location>
</feature>